<evidence type="ECO:0000313" key="3">
    <source>
        <dbReference type="Proteomes" id="UP001642360"/>
    </source>
</evidence>
<feature type="non-terminal residue" evidence="2">
    <location>
        <position position="1"/>
    </location>
</feature>
<evidence type="ECO:0000313" key="2">
    <source>
        <dbReference type="EMBL" id="CAK9159710.1"/>
    </source>
</evidence>
<evidence type="ECO:0000256" key="1">
    <source>
        <dbReference type="SAM" id="MobiDB-lite"/>
    </source>
</evidence>
<keyword evidence="3" id="KW-1185">Reference proteome</keyword>
<feature type="region of interest" description="Disordered" evidence="1">
    <location>
        <begin position="82"/>
        <end position="116"/>
    </location>
</feature>
<comment type="caution">
    <text evidence="2">The sequence shown here is derived from an EMBL/GenBank/DDBJ whole genome shotgun (WGS) entry which is preliminary data.</text>
</comment>
<dbReference type="AlphaFoldDB" id="A0ABC8SRJ5"/>
<name>A0ABC8SRJ5_9AQUA</name>
<reference evidence="2 3" key="1">
    <citation type="submission" date="2024-02" db="EMBL/GenBank/DDBJ databases">
        <authorList>
            <person name="Vignale AGUSTIN F."/>
            <person name="Sosa J E."/>
            <person name="Modenutti C."/>
        </authorList>
    </citation>
    <scope>NUCLEOTIDE SEQUENCE [LARGE SCALE GENOMIC DNA]</scope>
</reference>
<dbReference type="Proteomes" id="UP001642360">
    <property type="component" value="Unassembled WGS sequence"/>
</dbReference>
<sequence>QEYGFELKMERNEQTELVELTLDYQWSFDNATSSLNAQTEVWKSKSQDNHIPQNQSLTSHKGKGIASIDVIVEPSTAATIVASSSAQKPDTSVCPGSNTNNLANEDDTIAPNYDPHQEDSVINAIRLTDTTEHEASKGLQTWT</sequence>
<feature type="compositionally biased region" description="Polar residues" evidence="1">
    <location>
        <begin position="87"/>
        <end position="103"/>
    </location>
</feature>
<organism evidence="2 3">
    <name type="scientific">Ilex paraguariensis</name>
    <name type="common">yerba mate</name>
    <dbReference type="NCBI Taxonomy" id="185542"/>
    <lineage>
        <taxon>Eukaryota</taxon>
        <taxon>Viridiplantae</taxon>
        <taxon>Streptophyta</taxon>
        <taxon>Embryophyta</taxon>
        <taxon>Tracheophyta</taxon>
        <taxon>Spermatophyta</taxon>
        <taxon>Magnoliopsida</taxon>
        <taxon>eudicotyledons</taxon>
        <taxon>Gunneridae</taxon>
        <taxon>Pentapetalae</taxon>
        <taxon>asterids</taxon>
        <taxon>campanulids</taxon>
        <taxon>Aquifoliales</taxon>
        <taxon>Aquifoliaceae</taxon>
        <taxon>Ilex</taxon>
    </lineage>
</organism>
<protein>
    <submittedName>
        <fullName evidence="2">Uncharacterized protein</fullName>
    </submittedName>
</protein>
<proteinExistence type="predicted"/>
<accession>A0ABC8SRJ5</accession>
<gene>
    <name evidence="2" type="ORF">ILEXP_LOCUS28412</name>
</gene>
<dbReference type="EMBL" id="CAUOFW020003391">
    <property type="protein sequence ID" value="CAK9159710.1"/>
    <property type="molecule type" value="Genomic_DNA"/>
</dbReference>